<comment type="caution">
    <text evidence="2">The sequence shown here is derived from an EMBL/GenBank/DDBJ whole genome shotgun (WGS) entry which is preliminary data.</text>
</comment>
<dbReference type="AlphaFoldDB" id="A0A8H6YKK9"/>
<proteinExistence type="predicted"/>
<dbReference type="EMBL" id="JACAZH010000008">
    <property type="protein sequence ID" value="KAF7361598.1"/>
    <property type="molecule type" value="Genomic_DNA"/>
</dbReference>
<organism evidence="2 3">
    <name type="scientific">Mycena sanguinolenta</name>
    <dbReference type="NCBI Taxonomy" id="230812"/>
    <lineage>
        <taxon>Eukaryota</taxon>
        <taxon>Fungi</taxon>
        <taxon>Dikarya</taxon>
        <taxon>Basidiomycota</taxon>
        <taxon>Agaricomycotina</taxon>
        <taxon>Agaricomycetes</taxon>
        <taxon>Agaricomycetidae</taxon>
        <taxon>Agaricales</taxon>
        <taxon>Marasmiineae</taxon>
        <taxon>Mycenaceae</taxon>
        <taxon>Mycena</taxon>
    </lineage>
</organism>
<feature type="region of interest" description="Disordered" evidence="1">
    <location>
        <begin position="174"/>
        <end position="196"/>
    </location>
</feature>
<accession>A0A8H6YKK9</accession>
<evidence type="ECO:0000256" key="1">
    <source>
        <dbReference type="SAM" id="MobiDB-lite"/>
    </source>
</evidence>
<dbReference type="Proteomes" id="UP000623467">
    <property type="component" value="Unassembled WGS sequence"/>
</dbReference>
<sequence>MVPVLASCTVGFGVDTAHGKCSYEEKAQNEHWVEIGGAIIEGGVARAAGGGGGGGQSHALVDMVLGRRGGGENDIRLEDALRVEWCKALARSRRYTEEVRLLREEMRRTIAYGAVAAADWERLAGESLAGASEELTEGRCAYAAEHALTERARADAYLAGNTDIAAVTVEVDVTDELDPEEEEARLEGDAGEDDGA</sequence>
<gene>
    <name evidence="2" type="ORF">MSAN_01193900</name>
</gene>
<name>A0A8H6YKK9_9AGAR</name>
<protein>
    <submittedName>
        <fullName evidence="2">CxC2 domain-containing protein</fullName>
    </submittedName>
</protein>
<keyword evidence="3" id="KW-1185">Reference proteome</keyword>
<dbReference type="OrthoDB" id="3232711at2759"/>
<reference evidence="2" key="1">
    <citation type="submission" date="2020-05" db="EMBL/GenBank/DDBJ databases">
        <title>Mycena genomes resolve the evolution of fungal bioluminescence.</title>
        <authorList>
            <person name="Tsai I.J."/>
        </authorList>
    </citation>
    <scope>NUCLEOTIDE SEQUENCE</scope>
    <source>
        <strain evidence="2">160909Yilan</strain>
    </source>
</reference>
<evidence type="ECO:0000313" key="2">
    <source>
        <dbReference type="EMBL" id="KAF7361598.1"/>
    </source>
</evidence>
<evidence type="ECO:0000313" key="3">
    <source>
        <dbReference type="Proteomes" id="UP000623467"/>
    </source>
</evidence>